<accession>A0A158R0Y1</accession>
<dbReference type="PROSITE" id="PS50026">
    <property type="entry name" value="EGF_3"/>
    <property type="match status" value="1"/>
</dbReference>
<evidence type="ECO:0000313" key="4">
    <source>
        <dbReference type="Proteomes" id="UP000271162"/>
    </source>
</evidence>
<protein>
    <submittedName>
        <fullName evidence="5">EGF-like domain-containing protein</fullName>
    </submittedName>
</protein>
<dbReference type="Gene3D" id="2.10.25.10">
    <property type="entry name" value="Laminin"/>
    <property type="match status" value="1"/>
</dbReference>
<organism evidence="5">
    <name type="scientific">Nippostrongylus brasiliensis</name>
    <name type="common">Rat hookworm</name>
    <dbReference type="NCBI Taxonomy" id="27835"/>
    <lineage>
        <taxon>Eukaryota</taxon>
        <taxon>Metazoa</taxon>
        <taxon>Ecdysozoa</taxon>
        <taxon>Nematoda</taxon>
        <taxon>Chromadorea</taxon>
        <taxon>Rhabditida</taxon>
        <taxon>Rhabditina</taxon>
        <taxon>Rhabditomorpha</taxon>
        <taxon>Strongyloidea</taxon>
        <taxon>Heligmosomidae</taxon>
        <taxon>Nippostrongylus</taxon>
    </lineage>
</organism>
<evidence type="ECO:0000313" key="5">
    <source>
        <dbReference type="WBParaSite" id="NBR_0001273501-mRNA-1"/>
    </source>
</evidence>
<name>A0A158R0Y1_NIPBR</name>
<dbReference type="STRING" id="27835.A0A158R0Y1"/>
<feature type="disulfide bond" evidence="1">
    <location>
        <begin position="181"/>
        <end position="190"/>
    </location>
</feature>
<dbReference type="EMBL" id="UYSL01020843">
    <property type="protein sequence ID" value="VDL76325.1"/>
    <property type="molecule type" value="Genomic_DNA"/>
</dbReference>
<keyword evidence="4" id="KW-1185">Reference proteome</keyword>
<dbReference type="PANTHER" id="PTHR47324">
    <property type="entry name" value="PROTEIN IRG-7-RELATED"/>
    <property type="match status" value="1"/>
</dbReference>
<dbReference type="InterPro" id="IPR053295">
    <property type="entry name" value="Innate_immunity_reg"/>
</dbReference>
<evidence type="ECO:0000256" key="1">
    <source>
        <dbReference type="PROSITE-ProRule" id="PRU00076"/>
    </source>
</evidence>
<dbReference type="WBParaSite" id="NBR_0001273501-mRNA-1">
    <property type="protein sequence ID" value="NBR_0001273501-mRNA-1"/>
    <property type="gene ID" value="NBR_0001273501"/>
</dbReference>
<dbReference type="AlphaFoldDB" id="A0A158R0Y1"/>
<keyword evidence="1" id="KW-1015">Disulfide bond</keyword>
<feature type="disulfide bond" evidence="1">
    <location>
        <begin position="162"/>
        <end position="179"/>
    </location>
</feature>
<reference evidence="5" key="1">
    <citation type="submission" date="2016-04" db="UniProtKB">
        <authorList>
            <consortium name="WormBaseParasite"/>
        </authorList>
    </citation>
    <scope>IDENTIFICATION</scope>
</reference>
<dbReference type="InterPro" id="IPR002049">
    <property type="entry name" value="LE_dom"/>
</dbReference>
<dbReference type="CDD" id="cd00055">
    <property type="entry name" value="EGF_Lam"/>
    <property type="match status" value="1"/>
</dbReference>
<feature type="domain" description="EGF-like" evidence="2">
    <location>
        <begin position="153"/>
        <end position="191"/>
    </location>
</feature>
<evidence type="ECO:0000259" key="2">
    <source>
        <dbReference type="PROSITE" id="PS50026"/>
    </source>
</evidence>
<dbReference type="InterPro" id="IPR000742">
    <property type="entry name" value="EGF"/>
</dbReference>
<reference evidence="3 4" key="2">
    <citation type="submission" date="2018-11" db="EMBL/GenBank/DDBJ databases">
        <authorList>
            <consortium name="Pathogen Informatics"/>
        </authorList>
    </citation>
    <scope>NUCLEOTIDE SEQUENCE [LARGE SCALE GENOMIC DNA]</scope>
</reference>
<gene>
    <name evidence="3" type="ORF">NBR_LOCUS12736</name>
</gene>
<comment type="caution">
    <text evidence="1">Lacks conserved residue(s) required for the propagation of feature annotation.</text>
</comment>
<keyword evidence="1" id="KW-0245">EGF-like domain</keyword>
<dbReference type="PROSITE" id="PS00022">
    <property type="entry name" value="EGF_1"/>
    <property type="match status" value="1"/>
</dbReference>
<dbReference type="Proteomes" id="UP000271162">
    <property type="component" value="Unassembled WGS sequence"/>
</dbReference>
<proteinExistence type="predicted"/>
<sequence length="741" mass="80965">MMDGLLPYYYRMENMVALYGVNPQDDIEVDLRADYTTQVIYVLITSDNSTVPGVLNQNGVQPAIEASGKFYKLIRTTVSDTTKIEITSKRQSNVNVRIWINSPNTAFLAAHSDPSVDVGSAVVSSDYPAETPFQCFNGGTLSGGSCVCSSLFTGLNCAVPICLNGGEVEKFPGNGRPLCECPGGYGGDHCDICQPHETVLVSQYANSSSFLKAVTSSAIGYQNSQSVTQPSFDALLLTINSISYDKSSVFLFTDSAPNANTSRTRMTNIVEAAVERQLQINIIITPPYQMNNLCAKSVDLTDYFTLALQTVGTLVTTEDHSPSTLQFLSGYGMSHHHVESVQEAVFNNCSGVNQVQFFVDNPTSQVYAFVNSATDESFRVQLSNNDLAPDAYQLPSSVQTPFFGMYEITSAVQNTNGYTLYVSPANNTSTGWCSVRIVEKTQLAVYLGFTTDPSRDSPSQTLRYATALHPVLHVSSQLQSDVQPTLMTFNIDGSTRYKAIGVRRMPTCRYESFFEEVLTCSEPNDYFISTITFVVERNIAMVMPSIYLQQMIASFVAASESNDIPKQYSLITFDENVVTNVVSTSNADRFLNAFNNALNNFTNSNPISTKLVDAIQEAYKISIQPPSLIYAFTSHNASKVSTSFLKQQLGIQVNVFFMQTTDFPQQPNGFYVPMIVRQSGGRLLPLTVLATRNDCSSPQTVEFFVESTAARVVLDITGNGVSVAGAVSIFDGKGSLLIVLC</sequence>
<evidence type="ECO:0000313" key="3">
    <source>
        <dbReference type="EMBL" id="VDL76325.1"/>
    </source>
</evidence>